<keyword evidence="3" id="KW-1185">Reference proteome</keyword>
<feature type="region of interest" description="Disordered" evidence="1">
    <location>
        <begin position="105"/>
        <end position="132"/>
    </location>
</feature>
<dbReference type="STRING" id="1560345.AWL63_18210"/>
<evidence type="ECO:0000313" key="3">
    <source>
        <dbReference type="Proteomes" id="UP000094256"/>
    </source>
</evidence>
<dbReference type="EMBL" id="CP014168">
    <property type="protein sequence ID" value="AOH85581.1"/>
    <property type="molecule type" value="Genomic_DNA"/>
</dbReference>
<evidence type="ECO:0000313" key="2">
    <source>
        <dbReference type="EMBL" id="AOH85581.1"/>
    </source>
</evidence>
<accession>A0A1B3ZDR4</accession>
<protein>
    <submittedName>
        <fullName evidence="2">Uncharacterized protein</fullName>
    </submittedName>
</protein>
<dbReference type="AlphaFoldDB" id="A0A1B3ZDR4"/>
<reference evidence="2 3" key="1">
    <citation type="submission" date="2016-01" db="EMBL/GenBank/DDBJ databases">
        <title>Complete genome and mega plasmid sequence of Sphingomonas panacis DCY99 elicits systemic resistance in rice to Xanthomonas oryzae.</title>
        <authorList>
            <person name="Kim Y.J."/>
            <person name="Yang D.C."/>
            <person name="Sing P."/>
        </authorList>
    </citation>
    <scope>NUCLEOTIDE SEQUENCE [LARGE SCALE GENOMIC DNA]</scope>
    <source>
        <strain evidence="2 3">DCY99</strain>
    </source>
</reference>
<feature type="compositionally biased region" description="Low complexity" evidence="1">
    <location>
        <begin position="108"/>
        <end position="122"/>
    </location>
</feature>
<evidence type="ECO:0000256" key="1">
    <source>
        <dbReference type="SAM" id="MobiDB-lite"/>
    </source>
</evidence>
<sequence length="233" mass="25367">MLSRARDALQNPEGITAPDLVVLLDELGNAADSATAGNSDWPLDIHVASIAHREGVNHHAACTRTALFREIAAYCREWWYELPDDQDPARIDDERVAQIYFEEHPEESLSTSELTLESTPSEVADRPSETSIPAADIASAETDISSRQQATATAIYKRYDFGRPVGDADAWWTTIPGDIFSRTIWFSCDHTGIPVPPATLCITFEPGTDHLVSAVATDSDGNSVGSLRPAGTR</sequence>
<name>A0A1B3ZDR4_9SPHN</name>
<dbReference type="Proteomes" id="UP000094256">
    <property type="component" value="Chromosome"/>
</dbReference>
<dbReference type="KEGG" id="span:AWL63_18210"/>
<organism evidence="2 3">
    <name type="scientific">Sphingomonas panacis</name>
    <dbReference type="NCBI Taxonomy" id="1560345"/>
    <lineage>
        <taxon>Bacteria</taxon>
        <taxon>Pseudomonadati</taxon>
        <taxon>Pseudomonadota</taxon>
        <taxon>Alphaproteobacteria</taxon>
        <taxon>Sphingomonadales</taxon>
        <taxon>Sphingomonadaceae</taxon>
        <taxon>Sphingomonas</taxon>
    </lineage>
</organism>
<proteinExistence type="predicted"/>
<gene>
    <name evidence="2" type="ORF">AWL63_18210</name>
</gene>